<evidence type="ECO:0000256" key="5">
    <source>
        <dbReference type="ARBA" id="ARBA00023136"/>
    </source>
</evidence>
<keyword evidence="5 7" id="KW-0472">Membrane</keyword>
<dbReference type="Gene3D" id="1.20.1250.20">
    <property type="entry name" value="MFS general substrate transporter like domains"/>
    <property type="match status" value="1"/>
</dbReference>
<gene>
    <name evidence="9" type="ORF">UA08_02917</name>
</gene>
<dbReference type="STRING" id="1441469.A0A225AXE0"/>
<evidence type="ECO:0000256" key="6">
    <source>
        <dbReference type="SAM" id="MobiDB-lite"/>
    </source>
</evidence>
<dbReference type="InterPro" id="IPR036259">
    <property type="entry name" value="MFS_trans_sf"/>
</dbReference>
<dbReference type="Proteomes" id="UP000214365">
    <property type="component" value="Unassembled WGS sequence"/>
</dbReference>
<feature type="transmembrane region" description="Helical" evidence="7">
    <location>
        <begin position="155"/>
        <end position="178"/>
    </location>
</feature>
<evidence type="ECO:0000313" key="10">
    <source>
        <dbReference type="Proteomes" id="UP000214365"/>
    </source>
</evidence>
<evidence type="ECO:0000313" key="9">
    <source>
        <dbReference type="EMBL" id="OKL61998.1"/>
    </source>
</evidence>
<comment type="subcellular location">
    <subcellularLocation>
        <location evidence="1">Membrane</location>
        <topology evidence="1">Multi-pass membrane protein</topology>
    </subcellularLocation>
</comment>
<keyword evidence="10" id="KW-1185">Reference proteome</keyword>
<protein>
    <recommendedName>
        <fullName evidence="8">Major facilitator superfamily (MFS) profile domain-containing protein</fullName>
    </recommendedName>
</protein>
<evidence type="ECO:0000256" key="2">
    <source>
        <dbReference type="ARBA" id="ARBA00022448"/>
    </source>
</evidence>
<dbReference type="EMBL" id="LFMY01000003">
    <property type="protein sequence ID" value="OKL61998.1"/>
    <property type="molecule type" value="Genomic_DNA"/>
</dbReference>
<organism evidence="9 10">
    <name type="scientific">Talaromyces atroroseus</name>
    <dbReference type="NCBI Taxonomy" id="1441469"/>
    <lineage>
        <taxon>Eukaryota</taxon>
        <taxon>Fungi</taxon>
        <taxon>Dikarya</taxon>
        <taxon>Ascomycota</taxon>
        <taxon>Pezizomycotina</taxon>
        <taxon>Eurotiomycetes</taxon>
        <taxon>Eurotiomycetidae</taxon>
        <taxon>Eurotiales</taxon>
        <taxon>Trichocomaceae</taxon>
        <taxon>Talaromyces</taxon>
        <taxon>Talaromyces sect. Trachyspermi</taxon>
    </lineage>
</organism>
<dbReference type="FunFam" id="1.20.1250.20:FF:000057">
    <property type="entry name" value="MFS general substrate transporter"/>
    <property type="match status" value="1"/>
</dbReference>
<keyword evidence="4 7" id="KW-1133">Transmembrane helix</keyword>
<dbReference type="PANTHER" id="PTHR43791:SF23">
    <property type="entry name" value="MAJOR FACILITATOR SUPERFAMILY (MFS) PROFILE DOMAIN-CONTAINING PROTEIN"/>
    <property type="match status" value="1"/>
</dbReference>
<evidence type="ECO:0000256" key="1">
    <source>
        <dbReference type="ARBA" id="ARBA00004141"/>
    </source>
</evidence>
<feature type="transmembrane region" description="Helical" evidence="7">
    <location>
        <begin position="190"/>
        <end position="212"/>
    </location>
</feature>
<name>A0A225AXE0_TALAT</name>
<dbReference type="PANTHER" id="PTHR43791">
    <property type="entry name" value="PERMEASE-RELATED"/>
    <property type="match status" value="1"/>
</dbReference>
<evidence type="ECO:0000256" key="7">
    <source>
        <dbReference type="SAM" id="Phobius"/>
    </source>
</evidence>
<dbReference type="GeneID" id="31002672"/>
<dbReference type="RefSeq" id="XP_020122119.1">
    <property type="nucleotide sequence ID" value="XM_020265011.1"/>
</dbReference>
<dbReference type="SUPFAM" id="SSF103473">
    <property type="entry name" value="MFS general substrate transporter"/>
    <property type="match status" value="1"/>
</dbReference>
<feature type="transmembrane region" description="Helical" evidence="7">
    <location>
        <begin position="366"/>
        <end position="386"/>
    </location>
</feature>
<feature type="domain" description="Major facilitator superfamily (MFS) profile" evidence="8">
    <location>
        <begin position="62"/>
        <end position="481"/>
    </location>
</feature>
<sequence length="481" mass="53026">MDTEDQKSLETRQEFVENEEASAHRKLPELAELDMSAELAALSEEEYEKLKKSAIWKLDLRIMPPVVLMYILNYLDRQNIASAKLANLVEDLNLSSVQYQTCVSLLFVGYITMQIPSNMIASKIKNPGAYICIAMGVWGVICSCTAAAQNFSGLVVARFFLGVVEAVFFPGVIFYISLFYTRQQMALRTAIFYSGSQLGNAIGPLIAIGILQLGGKQGISGWRWLYIIEGVVTIFFAIIFALILPGSLQNIRGMSKLENEALLYNYAIDIGQQDHKDEASATKGFMLAARDPKTWMLTAILWATYVAAAVVNWFPSLVDTLGYSRNTTYGLTATKERFFHVTIPLAVAVVAYIIAVASLNTGARYFAMMLMPGGCYSATIVILSWATGTLSQPSIKRASAIAIINAVSNTPNIWTSYLYFGAPRYLAAFLLNMAMAALAIAFAFLLYIYLRRQNAKLDRGQDLGKNGPTAAQQAAGFRYIL</sequence>
<dbReference type="AlphaFoldDB" id="A0A225AXE0"/>
<evidence type="ECO:0000256" key="4">
    <source>
        <dbReference type="ARBA" id="ARBA00022989"/>
    </source>
</evidence>
<feature type="transmembrane region" description="Helical" evidence="7">
    <location>
        <begin position="128"/>
        <end position="149"/>
    </location>
</feature>
<feature type="region of interest" description="Disordered" evidence="6">
    <location>
        <begin position="1"/>
        <end position="23"/>
    </location>
</feature>
<keyword evidence="2" id="KW-0813">Transport</keyword>
<keyword evidence="3 7" id="KW-0812">Transmembrane</keyword>
<evidence type="ECO:0000259" key="8">
    <source>
        <dbReference type="PROSITE" id="PS50850"/>
    </source>
</evidence>
<reference evidence="9 10" key="1">
    <citation type="submission" date="2015-06" db="EMBL/GenBank/DDBJ databases">
        <title>Talaromyces atroroseus IBT 11181 draft genome.</title>
        <authorList>
            <person name="Rasmussen K.B."/>
            <person name="Rasmussen S."/>
            <person name="Petersen B."/>
            <person name="Sicheritz-Ponten T."/>
            <person name="Mortensen U.H."/>
            <person name="Thrane U."/>
        </authorList>
    </citation>
    <scope>NUCLEOTIDE SEQUENCE [LARGE SCALE GENOMIC DNA]</scope>
    <source>
        <strain evidence="9 10">IBT 11181</strain>
    </source>
</reference>
<feature type="transmembrane region" description="Helical" evidence="7">
    <location>
        <begin position="338"/>
        <end position="359"/>
    </location>
</feature>
<dbReference type="InterPro" id="IPR011701">
    <property type="entry name" value="MFS"/>
</dbReference>
<dbReference type="GO" id="GO:0016020">
    <property type="term" value="C:membrane"/>
    <property type="evidence" value="ECO:0007669"/>
    <property type="project" value="UniProtKB-SubCell"/>
</dbReference>
<evidence type="ECO:0000256" key="3">
    <source>
        <dbReference type="ARBA" id="ARBA00022692"/>
    </source>
</evidence>
<feature type="transmembrane region" description="Helical" evidence="7">
    <location>
        <begin position="425"/>
        <end position="450"/>
    </location>
</feature>
<dbReference type="InterPro" id="IPR020846">
    <property type="entry name" value="MFS_dom"/>
</dbReference>
<dbReference type="OrthoDB" id="2250022at2759"/>
<comment type="caution">
    <text evidence="9">The sequence shown here is derived from an EMBL/GenBank/DDBJ whole genome shotgun (WGS) entry which is preliminary data.</text>
</comment>
<proteinExistence type="predicted"/>
<accession>A0A225AXE0</accession>
<feature type="transmembrane region" description="Helical" evidence="7">
    <location>
        <begin position="224"/>
        <end position="244"/>
    </location>
</feature>
<dbReference type="PROSITE" id="PS50850">
    <property type="entry name" value="MFS"/>
    <property type="match status" value="1"/>
</dbReference>
<dbReference type="GO" id="GO:0022857">
    <property type="term" value="F:transmembrane transporter activity"/>
    <property type="evidence" value="ECO:0007669"/>
    <property type="project" value="InterPro"/>
</dbReference>
<dbReference type="Pfam" id="PF07690">
    <property type="entry name" value="MFS_1"/>
    <property type="match status" value="1"/>
</dbReference>
<feature type="transmembrane region" description="Helical" evidence="7">
    <location>
        <begin position="295"/>
        <end position="318"/>
    </location>
</feature>